<sequence>MDRDKYVLVIKHRNNFEEGYRFIPFSSIKDIRRGYIYIGEDAIPFHRVVEIRNIDGEVIYSRRKTTDN</sequence>
<reference evidence="3" key="1">
    <citation type="journal article" date="2020" name="mSystems">
        <title>Genome- and Community-Level Interaction Insights into Carbon Utilization and Element Cycling Functions of Hydrothermarchaeota in Hydrothermal Sediment.</title>
        <authorList>
            <person name="Zhou Z."/>
            <person name="Liu Y."/>
            <person name="Xu W."/>
            <person name="Pan J."/>
            <person name="Luo Z.H."/>
            <person name="Li M."/>
        </authorList>
    </citation>
    <scope>NUCLEOTIDE SEQUENCE [LARGE SCALE GENOMIC DNA]</scope>
    <source>
        <strain evidence="2">SpSt-638</strain>
        <strain evidence="3">SpSt-648</strain>
    </source>
</reference>
<dbReference type="InterPro" id="IPR040459">
    <property type="entry name" value="MJ1316"/>
</dbReference>
<proteinExistence type="predicted"/>
<dbReference type="EMBL" id="DTBP01000013">
    <property type="protein sequence ID" value="HGQ73764.1"/>
    <property type="molecule type" value="Genomic_DNA"/>
</dbReference>
<gene>
    <name evidence="2" type="ORF">ENU09_00930</name>
    <name evidence="3" type="ORF">ENU20_01625</name>
</gene>
<name>A0A7C4NNH6_STAMA</name>
<evidence type="ECO:0000313" key="2">
    <source>
        <dbReference type="EMBL" id="HGQ59282.1"/>
    </source>
</evidence>
<evidence type="ECO:0000313" key="3">
    <source>
        <dbReference type="EMBL" id="HGQ73764.1"/>
    </source>
</evidence>
<accession>A0A7C4NNH6</accession>
<evidence type="ECO:0000259" key="1">
    <source>
        <dbReference type="Pfam" id="PF04457"/>
    </source>
</evidence>
<dbReference type="AlphaFoldDB" id="A0A7C4NNH6"/>
<comment type="caution">
    <text evidence="3">The sequence shown here is derived from an EMBL/GenBank/DDBJ whole genome shotgun (WGS) entry which is preliminary data.</text>
</comment>
<dbReference type="EMBL" id="DTBE01000027">
    <property type="protein sequence ID" value="HGQ59282.1"/>
    <property type="molecule type" value="Genomic_DNA"/>
</dbReference>
<feature type="domain" description="MJ1316 RNA cyclic group end recognition" evidence="1">
    <location>
        <begin position="2"/>
        <end position="62"/>
    </location>
</feature>
<protein>
    <submittedName>
        <fullName evidence="3">DUF504 domain-containing protein</fullName>
    </submittedName>
</protein>
<dbReference type="Pfam" id="PF04457">
    <property type="entry name" value="MJ1316"/>
    <property type="match status" value="1"/>
</dbReference>
<organism evidence="3">
    <name type="scientific">Staphylothermus marinus</name>
    <dbReference type="NCBI Taxonomy" id="2280"/>
    <lineage>
        <taxon>Archaea</taxon>
        <taxon>Thermoproteota</taxon>
        <taxon>Thermoprotei</taxon>
        <taxon>Desulfurococcales</taxon>
        <taxon>Desulfurococcaceae</taxon>
        <taxon>Staphylothermus</taxon>
    </lineage>
</organism>